<evidence type="ECO:0000313" key="2">
    <source>
        <dbReference type="Proteomes" id="UP000004931"/>
    </source>
</evidence>
<proteinExistence type="predicted"/>
<comment type="caution">
    <text evidence="1">The sequence shown here is derived from an EMBL/GenBank/DDBJ whole genome shotgun (WGS) entry which is preliminary data.</text>
</comment>
<name>A0YGB3_9GAMM</name>
<dbReference type="Proteomes" id="UP000004931">
    <property type="component" value="Unassembled WGS sequence"/>
</dbReference>
<accession>A0YGB3</accession>
<reference evidence="1 2" key="1">
    <citation type="journal article" date="2010" name="J. Bacteriol.">
        <title>Genome sequence of the oligotrophic marine Gammaproteobacterium HTCC2143, isolated from the Oregon Coast.</title>
        <authorList>
            <person name="Oh H.M."/>
            <person name="Kang I."/>
            <person name="Ferriera S."/>
            <person name="Giovannoni S.J."/>
            <person name="Cho J.C."/>
        </authorList>
    </citation>
    <scope>NUCLEOTIDE SEQUENCE [LARGE SCALE GENOMIC DNA]</scope>
    <source>
        <strain evidence="1 2">HTCC2143</strain>
    </source>
</reference>
<gene>
    <name evidence="1" type="ORF">GP2143_11217</name>
</gene>
<dbReference type="AlphaFoldDB" id="A0YGB3"/>
<dbReference type="EMBL" id="AAVT01000010">
    <property type="protein sequence ID" value="EAW30139.1"/>
    <property type="molecule type" value="Genomic_DNA"/>
</dbReference>
<dbReference type="OrthoDB" id="9126078at2"/>
<evidence type="ECO:0000313" key="1">
    <source>
        <dbReference type="EMBL" id="EAW30139.1"/>
    </source>
</evidence>
<keyword evidence="2" id="KW-1185">Reference proteome</keyword>
<organism evidence="1 2">
    <name type="scientific">marine gamma proteobacterium HTCC2143</name>
    <dbReference type="NCBI Taxonomy" id="247633"/>
    <lineage>
        <taxon>Bacteria</taxon>
        <taxon>Pseudomonadati</taxon>
        <taxon>Pseudomonadota</taxon>
        <taxon>Gammaproteobacteria</taxon>
        <taxon>Cellvibrionales</taxon>
        <taxon>Spongiibacteraceae</taxon>
        <taxon>BD1-7 clade</taxon>
    </lineage>
</organism>
<protein>
    <submittedName>
        <fullName evidence="1">Putative reductase</fullName>
    </submittedName>
</protein>
<sequence length="190" mass="21493">MDLVVCEAIKKDWENYLLKEDLPVPREYKIEGGLEHEPVKYIEKTRSYYEAQGFDRAYKWSDNSAIPWYQLSKPLSECNVTFVVTAVPDGTIPKLSRQGGSFALDEIPETFRTDELSWDKQATHTRDRESYIPMVALQQLAAAGIIGSVSARYHFVPTEYSQSNTLNSDAPAIRDACITDEVDIAILVPL</sequence>